<evidence type="ECO:0000256" key="1">
    <source>
        <dbReference type="SAM" id="MobiDB-lite"/>
    </source>
</evidence>
<dbReference type="Proteomes" id="UP001221757">
    <property type="component" value="Unassembled WGS sequence"/>
</dbReference>
<sequence>MSDAIFPADHTYAFLRPQFFVSIKGEKIAQDLLEKAETRGAYGKLALIDSMLAMLHSKILEKDWDGAFTILEALTVFNEMEAYWPMCDDGKRVLLTNKVYGASLVTVLRALKTEGCLDVLHFPGLETTLRHAAQWGEEMKSISCDSDYNLVCKAIGARLFQKSEADIISEKARLDAWLTRRTKEERDEFNRMVLEKAEDEEEEEEGPWHAGGSELEEDVKNNDFVFPRVWKEYKDYLDLKQVQAG</sequence>
<proteinExistence type="predicted"/>
<organism evidence="2 3">
    <name type="scientific">Mycena rosella</name>
    <name type="common">Pink bonnet</name>
    <name type="synonym">Agaricus rosellus</name>
    <dbReference type="NCBI Taxonomy" id="1033263"/>
    <lineage>
        <taxon>Eukaryota</taxon>
        <taxon>Fungi</taxon>
        <taxon>Dikarya</taxon>
        <taxon>Basidiomycota</taxon>
        <taxon>Agaricomycotina</taxon>
        <taxon>Agaricomycetes</taxon>
        <taxon>Agaricomycetidae</taxon>
        <taxon>Agaricales</taxon>
        <taxon>Marasmiineae</taxon>
        <taxon>Mycenaceae</taxon>
        <taxon>Mycena</taxon>
    </lineage>
</organism>
<reference evidence="2" key="1">
    <citation type="submission" date="2023-03" db="EMBL/GenBank/DDBJ databases">
        <title>Massive genome expansion in bonnet fungi (Mycena s.s.) driven by repeated elements and novel gene families across ecological guilds.</title>
        <authorList>
            <consortium name="Lawrence Berkeley National Laboratory"/>
            <person name="Harder C.B."/>
            <person name="Miyauchi S."/>
            <person name="Viragh M."/>
            <person name="Kuo A."/>
            <person name="Thoen E."/>
            <person name="Andreopoulos B."/>
            <person name="Lu D."/>
            <person name="Skrede I."/>
            <person name="Drula E."/>
            <person name="Henrissat B."/>
            <person name="Morin E."/>
            <person name="Kohler A."/>
            <person name="Barry K."/>
            <person name="LaButti K."/>
            <person name="Morin E."/>
            <person name="Salamov A."/>
            <person name="Lipzen A."/>
            <person name="Mereny Z."/>
            <person name="Hegedus B."/>
            <person name="Baldrian P."/>
            <person name="Stursova M."/>
            <person name="Weitz H."/>
            <person name="Taylor A."/>
            <person name="Grigoriev I.V."/>
            <person name="Nagy L.G."/>
            <person name="Martin F."/>
            <person name="Kauserud H."/>
        </authorList>
    </citation>
    <scope>NUCLEOTIDE SEQUENCE</scope>
    <source>
        <strain evidence="2">CBHHK067</strain>
    </source>
</reference>
<gene>
    <name evidence="2" type="ORF">B0H17DRAFT_1147069</name>
</gene>
<comment type="caution">
    <text evidence="2">The sequence shown here is derived from an EMBL/GenBank/DDBJ whole genome shotgun (WGS) entry which is preliminary data.</text>
</comment>
<protein>
    <submittedName>
        <fullName evidence="2">Uncharacterized protein</fullName>
    </submittedName>
</protein>
<evidence type="ECO:0000313" key="2">
    <source>
        <dbReference type="EMBL" id="KAJ7653480.1"/>
    </source>
</evidence>
<feature type="region of interest" description="Disordered" evidence="1">
    <location>
        <begin position="194"/>
        <end position="216"/>
    </location>
</feature>
<name>A0AAD7G2V7_MYCRO</name>
<keyword evidence="3" id="KW-1185">Reference proteome</keyword>
<dbReference type="AlphaFoldDB" id="A0AAD7G2V7"/>
<accession>A0AAD7G2V7</accession>
<dbReference type="EMBL" id="JARKIE010000334">
    <property type="protein sequence ID" value="KAJ7653480.1"/>
    <property type="molecule type" value="Genomic_DNA"/>
</dbReference>
<evidence type="ECO:0000313" key="3">
    <source>
        <dbReference type="Proteomes" id="UP001221757"/>
    </source>
</evidence>